<evidence type="ECO:0000256" key="3">
    <source>
        <dbReference type="ARBA" id="ARBA00022723"/>
    </source>
</evidence>
<dbReference type="STRING" id="51028.A0A0N4UWT2"/>
<dbReference type="AlphaFoldDB" id="A0A0N4UWT2"/>
<sequence>MVVETEVVFLDRIIHKLPVLLGVKLYSEVREKFYKNLNVEDERACLQDWTDAHRGRLCSEICDLALNEDAPFRECDSCGYEYKKNGRCNMISCQCGVKYCYLCGTKDVTEKHFCSNIKEDAENCELCKGRCHLYTGEEESVSSETVQDTTVEEIIITCAACLEEVVLNKTVWCKPEDSSSNSKADHVFCFKCIENEVRELVDGGGNIEVLGFPCIKGRGCSQILYWDKILKVLPEPLRGRVEVMVQSANLRASDIEVESCRNCGFSASLEEPKTANQVFNCPKCDAAQCRLCLRKWTKEHEGRSCEEMQNLEASHKTPADSAVHICGRCGMGYERKKRLNRITCRCGAVYCYLCCQADVTYDHFCLHRPTSGDDQQCRECGKKCRLHVGKTGSNIKDVSEVEEEALVKCLICFEEVPNNEIVWCQSKKNQSRAGADHPFCAKCVRGQAKEIVDGSGRVDLVGIPCMSGEECSNVLHWSEIRSFLTGPLKRRLETLIQNENLQATETVVERCKKCGFSAEVGKSKEEEQVFRCPECGAEHCRICYEEWTTEHKQRGCNGNEGAALRQ</sequence>
<dbReference type="PANTHER" id="PTHR22770">
    <property type="entry name" value="UBIQUITIN CONJUGATING ENZYME 7 INTERACTING PROTEIN-RELATED"/>
    <property type="match status" value="1"/>
</dbReference>
<dbReference type="Proteomes" id="UP000274131">
    <property type="component" value="Unassembled WGS sequence"/>
</dbReference>
<accession>A0A0N4UWT2</accession>
<dbReference type="InterPro" id="IPR013083">
    <property type="entry name" value="Znf_RING/FYVE/PHD"/>
</dbReference>
<feature type="domain" description="RING-type" evidence="8">
    <location>
        <begin position="405"/>
        <end position="566"/>
    </location>
</feature>
<dbReference type="OrthoDB" id="5868227at2759"/>
<keyword evidence="7" id="KW-0862">Zinc</keyword>
<evidence type="ECO:0000313" key="11">
    <source>
        <dbReference type="WBParaSite" id="EVEC_0000196401-mRNA-1"/>
    </source>
</evidence>
<comment type="pathway">
    <text evidence="1">Protein modification; protein ubiquitination.</text>
</comment>
<keyword evidence="3" id="KW-0479">Metal-binding</keyword>
<dbReference type="Pfam" id="PF26200">
    <property type="entry name" value="Rcat_RNF216"/>
    <property type="match status" value="2"/>
</dbReference>
<keyword evidence="2" id="KW-0808">Transferase</keyword>
<keyword evidence="10" id="KW-1185">Reference proteome</keyword>
<reference evidence="11" key="1">
    <citation type="submission" date="2017-02" db="UniProtKB">
        <authorList>
            <consortium name="WormBaseParasite"/>
        </authorList>
    </citation>
    <scope>IDENTIFICATION</scope>
</reference>
<dbReference type="GO" id="GO:0008270">
    <property type="term" value="F:zinc ion binding"/>
    <property type="evidence" value="ECO:0007669"/>
    <property type="project" value="UniProtKB-KW"/>
</dbReference>
<protein>
    <submittedName>
        <fullName evidence="11">RING-type domain-containing protein</fullName>
    </submittedName>
</protein>
<reference evidence="9 10" key="2">
    <citation type="submission" date="2018-10" db="EMBL/GenBank/DDBJ databases">
        <authorList>
            <consortium name="Pathogen Informatics"/>
        </authorList>
    </citation>
    <scope>NUCLEOTIDE SEQUENCE [LARGE SCALE GENOMIC DNA]</scope>
</reference>
<dbReference type="GO" id="GO:0016740">
    <property type="term" value="F:transferase activity"/>
    <property type="evidence" value="ECO:0007669"/>
    <property type="project" value="UniProtKB-KW"/>
</dbReference>
<name>A0A0N4UWT2_ENTVE</name>
<dbReference type="WBParaSite" id="EVEC_0000196401-mRNA-1">
    <property type="protein sequence ID" value="EVEC_0000196401-mRNA-1"/>
    <property type="gene ID" value="EVEC_0000196401"/>
</dbReference>
<evidence type="ECO:0000256" key="7">
    <source>
        <dbReference type="ARBA" id="ARBA00022833"/>
    </source>
</evidence>
<evidence type="ECO:0000313" key="9">
    <source>
        <dbReference type="EMBL" id="VDD86529.1"/>
    </source>
</evidence>
<dbReference type="SUPFAM" id="SSF57850">
    <property type="entry name" value="RING/U-box"/>
    <property type="match status" value="4"/>
</dbReference>
<evidence type="ECO:0000259" key="8">
    <source>
        <dbReference type="PROSITE" id="PS51873"/>
    </source>
</evidence>
<dbReference type="InterPro" id="IPR051628">
    <property type="entry name" value="LUBAC_E3_Ligases"/>
</dbReference>
<dbReference type="PANTHER" id="PTHR22770:SF47">
    <property type="entry name" value="E3 UBIQUITIN-PROTEIN LIGASE RNF216"/>
    <property type="match status" value="1"/>
</dbReference>
<organism evidence="11">
    <name type="scientific">Enterobius vermicularis</name>
    <name type="common">Human pinworm</name>
    <dbReference type="NCBI Taxonomy" id="51028"/>
    <lineage>
        <taxon>Eukaryota</taxon>
        <taxon>Metazoa</taxon>
        <taxon>Ecdysozoa</taxon>
        <taxon>Nematoda</taxon>
        <taxon>Chromadorea</taxon>
        <taxon>Rhabditida</taxon>
        <taxon>Spirurina</taxon>
        <taxon>Oxyuridomorpha</taxon>
        <taxon>Oxyuroidea</taxon>
        <taxon>Oxyuridae</taxon>
        <taxon>Enterobius</taxon>
    </lineage>
</organism>
<keyword evidence="6" id="KW-0833">Ubl conjugation pathway</keyword>
<evidence type="ECO:0000256" key="4">
    <source>
        <dbReference type="ARBA" id="ARBA00022737"/>
    </source>
</evidence>
<dbReference type="PROSITE" id="PS51873">
    <property type="entry name" value="TRIAD"/>
    <property type="match status" value="2"/>
</dbReference>
<keyword evidence="5" id="KW-0863">Zinc-finger</keyword>
<feature type="domain" description="RING-type" evidence="8">
    <location>
        <begin position="154"/>
        <end position="374"/>
    </location>
</feature>
<evidence type="ECO:0000256" key="1">
    <source>
        <dbReference type="ARBA" id="ARBA00004906"/>
    </source>
</evidence>
<dbReference type="InterPro" id="IPR044066">
    <property type="entry name" value="TRIAD_supradom"/>
</dbReference>
<evidence type="ECO:0000313" key="10">
    <source>
        <dbReference type="Proteomes" id="UP000274131"/>
    </source>
</evidence>
<gene>
    <name evidence="9" type="ORF">EVEC_LOCUS1672</name>
</gene>
<dbReference type="Gene3D" id="3.30.40.10">
    <property type="entry name" value="Zinc/RING finger domain, C3HC4 (zinc finger)"/>
    <property type="match status" value="1"/>
</dbReference>
<proteinExistence type="predicted"/>
<evidence type="ECO:0000256" key="5">
    <source>
        <dbReference type="ARBA" id="ARBA00022771"/>
    </source>
</evidence>
<dbReference type="EMBL" id="UXUI01007249">
    <property type="protein sequence ID" value="VDD86529.1"/>
    <property type="molecule type" value="Genomic_DNA"/>
</dbReference>
<evidence type="ECO:0000256" key="2">
    <source>
        <dbReference type="ARBA" id="ARBA00022679"/>
    </source>
</evidence>
<keyword evidence="4" id="KW-0677">Repeat</keyword>
<evidence type="ECO:0000256" key="6">
    <source>
        <dbReference type="ARBA" id="ARBA00022786"/>
    </source>
</evidence>